<reference evidence="1" key="1">
    <citation type="submission" date="2019-10" db="EMBL/GenBank/DDBJ databases">
        <title>Conservation and host-specific expression of non-tandemly repeated heterogenous ribosome RNA gene in arbuscular mycorrhizal fungi.</title>
        <authorList>
            <person name="Maeda T."/>
            <person name="Kobayashi Y."/>
            <person name="Nakagawa T."/>
            <person name="Ezawa T."/>
            <person name="Yamaguchi K."/>
            <person name="Bino T."/>
            <person name="Nishimoto Y."/>
            <person name="Shigenobu S."/>
            <person name="Kawaguchi M."/>
        </authorList>
    </citation>
    <scope>NUCLEOTIDE SEQUENCE</scope>
    <source>
        <strain evidence="1">HR1</strain>
    </source>
</reference>
<sequence>MSANRYTTNPLTGRTIRVGGSTFNQLVLEAYDYLDSGLVRRATAPPFPSVRESYLNVDTGRMVQFRTRTYYYLIQRAGYEIIEDYYLVPPRYAEIAQSNPSLLYIQDTEVRLNTLETAFNITAHCARWERRNPSYRRGVEEARQFTRQREREAQQEEQSRRLAELNIALCRECQMPVNLNELPESSLCEDCNYEKQLNSIEPDVESIKIWLLKRINELDRDVGEKALYRFLFDLYVVEGINEPFAVFYGMYCIVIDNPLSKNFVSRALKAFGIVTKMSRMKEWNRLLIPTCRVGFFIKPSLNSFRSASIPSIIFSSLRGRSFKSSLYRSKGVTDTGELFLVTHTFLTWDRNFLYSSPRVRSFIP</sequence>
<evidence type="ECO:0000313" key="1">
    <source>
        <dbReference type="EMBL" id="GES83409.1"/>
    </source>
</evidence>
<evidence type="ECO:0000313" key="2">
    <source>
        <dbReference type="Proteomes" id="UP000615446"/>
    </source>
</evidence>
<dbReference type="OrthoDB" id="2440930at2759"/>
<dbReference type="Proteomes" id="UP000615446">
    <property type="component" value="Unassembled WGS sequence"/>
</dbReference>
<name>A0A8H3LA49_9GLOM</name>
<protein>
    <submittedName>
        <fullName evidence="1">Uncharacterized protein</fullName>
    </submittedName>
</protein>
<dbReference type="AlphaFoldDB" id="A0A8H3LA49"/>
<dbReference type="EMBL" id="BLAL01000068">
    <property type="protein sequence ID" value="GES83409.1"/>
    <property type="molecule type" value="Genomic_DNA"/>
</dbReference>
<proteinExistence type="predicted"/>
<organism evidence="1 2">
    <name type="scientific">Rhizophagus clarus</name>
    <dbReference type="NCBI Taxonomy" id="94130"/>
    <lineage>
        <taxon>Eukaryota</taxon>
        <taxon>Fungi</taxon>
        <taxon>Fungi incertae sedis</taxon>
        <taxon>Mucoromycota</taxon>
        <taxon>Glomeromycotina</taxon>
        <taxon>Glomeromycetes</taxon>
        <taxon>Glomerales</taxon>
        <taxon>Glomeraceae</taxon>
        <taxon>Rhizophagus</taxon>
    </lineage>
</organism>
<gene>
    <name evidence="1" type="ORF">RCL2_001056700</name>
</gene>
<comment type="caution">
    <text evidence="1">The sequence shown here is derived from an EMBL/GenBank/DDBJ whole genome shotgun (WGS) entry which is preliminary data.</text>
</comment>
<accession>A0A8H3LA49</accession>